<proteinExistence type="predicted"/>
<sequence length="623" mass="70259">MHISKSKNQQSTFENELLSNSTNKQDYLDAKVLFETLKTVRIQKTELSAIGKPKSQGIKNFALRLLCASTCLPLTALKNFSSHINGIDDYLLPDQFAHLSPNLPALAYHGGNVALSPIKYRDTFGYEISLPKQESLTRSVRSAELEESIYLPPPALAFNGIALLLTKHDLLSEDKLSERYAVISAVKQVVTRYSDGFKAIAKSLLKFSGYFGAKRNEELTEMHQKKVLFAWLRAYVFGDKLEPFIIDAFAGICKNKGSSNSISTQDFAGNLINNIRKLLEKPFNASDEIANGQPEKFIMDSLLLPMLPVISYDNISGNAITYPVGTVEWGFLHAGAGLAMSMGLDLKPVPINEILSLGIILEALLKEGLADPYLIKFFMIPAMLYHVRNTLSDEKKVDYDDILDANGVKRQLVESYFHACHKFHSSNDPLRCLYERIESYQSWSELNNALEMTRQNIKIEPNVSRFTHYQYRFPNLTTAHTIDDLEDRDKLMGESFLIFEQQNTNIADAFAIVDKMVIYDAFLGMAKNEVSFLSASTVTEAWLTFEPQKPLKNVPGKVPYQAGDFAVREKVDTFSAIKDSEERVYALIKERGNIKFLESHNILPLMLIILNISCQNLTWIVLR</sequence>
<dbReference type="AlphaFoldDB" id="A0AAU7QBR9"/>
<dbReference type="EMBL" id="CP157947">
    <property type="protein sequence ID" value="XBS70563.1"/>
    <property type="molecule type" value="Genomic_DNA"/>
</dbReference>
<organism evidence="1">
    <name type="scientific">Acerihabitans sp. KWT182</name>
    <dbReference type="NCBI Taxonomy" id="3157919"/>
    <lineage>
        <taxon>Bacteria</taxon>
        <taxon>Pseudomonadati</taxon>
        <taxon>Pseudomonadota</taxon>
        <taxon>Gammaproteobacteria</taxon>
        <taxon>Enterobacterales</taxon>
        <taxon>Pectobacteriaceae</taxon>
        <taxon>Acerihabitans</taxon>
    </lineage>
</organism>
<reference evidence="1" key="1">
    <citation type="submission" date="2024-06" db="EMBL/GenBank/DDBJ databases">
        <authorList>
            <person name="Coelho C."/>
            <person name="Bento M."/>
            <person name="Garcia E."/>
            <person name="Camelo A."/>
            <person name="Brandao I."/>
            <person name="Espirito Santo C."/>
            <person name="Trovao J."/>
            <person name="Verissimo A."/>
            <person name="Costa J."/>
            <person name="Tiago I."/>
        </authorList>
    </citation>
    <scope>NUCLEOTIDE SEQUENCE</scope>
    <source>
        <strain evidence="1">KWT182</strain>
    </source>
</reference>
<evidence type="ECO:0000313" key="1">
    <source>
        <dbReference type="EMBL" id="XBS70563.1"/>
    </source>
</evidence>
<name>A0AAU7QBR9_9GAMM</name>
<protein>
    <submittedName>
        <fullName evidence="1">Uncharacterized protein</fullName>
    </submittedName>
</protein>
<accession>A0AAU7QBR9</accession>
<gene>
    <name evidence="1" type="ORF">ABK905_05070</name>
</gene>